<feature type="non-terminal residue" evidence="1">
    <location>
        <position position="250"/>
    </location>
</feature>
<protein>
    <submittedName>
        <fullName evidence="1">Uncharacterized protein</fullName>
    </submittedName>
</protein>
<accession>A0ACC1L035</accession>
<comment type="caution">
    <text evidence="1">The sequence shown here is derived from an EMBL/GenBank/DDBJ whole genome shotgun (WGS) entry which is preliminary data.</text>
</comment>
<evidence type="ECO:0000313" key="2">
    <source>
        <dbReference type="Proteomes" id="UP001140096"/>
    </source>
</evidence>
<evidence type="ECO:0000313" key="1">
    <source>
        <dbReference type="EMBL" id="KAJ2798698.1"/>
    </source>
</evidence>
<keyword evidence="2" id="KW-1185">Reference proteome</keyword>
<organism evidence="1 2">
    <name type="scientific">Coemansia furcata</name>
    <dbReference type="NCBI Taxonomy" id="417177"/>
    <lineage>
        <taxon>Eukaryota</taxon>
        <taxon>Fungi</taxon>
        <taxon>Fungi incertae sedis</taxon>
        <taxon>Zoopagomycota</taxon>
        <taxon>Kickxellomycotina</taxon>
        <taxon>Kickxellomycetes</taxon>
        <taxon>Kickxellales</taxon>
        <taxon>Kickxellaceae</taxon>
        <taxon>Coemansia</taxon>
    </lineage>
</organism>
<reference evidence="1" key="1">
    <citation type="submission" date="2022-07" db="EMBL/GenBank/DDBJ databases">
        <title>Phylogenomic reconstructions and comparative analyses of Kickxellomycotina fungi.</title>
        <authorList>
            <person name="Reynolds N.K."/>
            <person name="Stajich J.E."/>
            <person name="Barry K."/>
            <person name="Grigoriev I.V."/>
            <person name="Crous P."/>
            <person name="Smith M.E."/>
        </authorList>
    </citation>
    <scope>NUCLEOTIDE SEQUENCE</scope>
    <source>
        <strain evidence="1">CBS 102833</strain>
    </source>
</reference>
<gene>
    <name evidence="1" type="ORF">H4S07_005629</name>
</gene>
<name>A0ACC1L035_9FUNG</name>
<dbReference type="Proteomes" id="UP001140096">
    <property type="component" value="Unassembled WGS sequence"/>
</dbReference>
<sequence length="250" mass="26379">MREIVCTLGVVGCCFLTVTIGACWWLADVDDLEDIDGTSRFVRQLRLDDAKSRVPRAKGTADDDEVAESSVVAGPIAPAPATADDDAVAGATAAEGPAVPAATDEGTVVVSVAADKGADNGAEVPLPRTTVGDDSEDAAPHSPANEAWLISNLRADIYSLRIDTSPHIIVSPLFEYADPSDIYEDADILLRELRAAASEDESSPIQRIIDNAGTQYDNPSHVCEGLARALDRLANRFQACGIHSEQPAEP</sequence>
<dbReference type="EMBL" id="JANBUP010002867">
    <property type="protein sequence ID" value="KAJ2798698.1"/>
    <property type="molecule type" value="Genomic_DNA"/>
</dbReference>
<proteinExistence type="predicted"/>